<dbReference type="RefSeq" id="WP_243377013.1">
    <property type="nucleotide sequence ID" value="NZ_JAKZJU020000001.1"/>
</dbReference>
<proteinExistence type="predicted"/>
<evidence type="ECO:0000256" key="2">
    <source>
        <dbReference type="ARBA" id="ARBA00004196"/>
    </source>
</evidence>
<comment type="caution">
    <text evidence="10">The sequence shown here is derived from an EMBL/GenBank/DDBJ whole genome shotgun (WGS) entry which is preliminary data.</text>
</comment>
<comment type="cofactor">
    <cofactor evidence="1">
        <name>heme c</name>
        <dbReference type="ChEBI" id="CHEBI:61717"/>
    </cofactor>
</comment>
<feature type="domain" description="Tetrahaem cytochrome" evidence="9">
    <location>
        <begin position="34"/>
        <end position="111"/>
    </location>
</feature>
<feature type="signal peptide" evidence="8">
    <location>
        <begin position="1"/>
        <end position="24"/>
    </location>
</feature>
<reference evidence="10" key="1">
    <citation type="submission" date="2023-03" db="EMBL/GenBank/DDBJ databases">
        <title>Mesosutterella sp. nov. isolated from porcine feces.</title>
        <authorList>
            <person name="Yu S."/>
        </authorList>
    </citation>
    <scope>NUCLEOTIDE SEQUENCE</scope>
    <source>
        <strain evidence="10">AGMB02718</strain>
    </source>
</reference>
<sequence length="117" mass="12412">MMLRKLTAALLAAAGLALAAQAMAAGGPYLADRHVARGATCESCHGVKTPAPGSRVKTEKCLACHGSYEKVAQKTAAMKMNPHDSHLGEVKCTACHKGHQKPVLMCNDCHKFDMQPK</sequence>
<evidence type="ECO:0000313" key="11">
    <source>
        <dbReference type="Proteomes" id="UP001165481"/>
    </source>
</evidence>
<evidence type="ECO:0000256" key="4">
    <source>
        <dbReference type="ARBA" id="ARBA00022617"/>
    </source>
</evidence>
<keyword evidence="5" id="KW-0479">Metal-binding</keyword>
<dbReference type="InterPro" id="IPR012286">
    <property type="entry name" value="Tetrahaem_cytochrome"/>
</dbReference>
<dbReference type="Gene3D" id="1.10.1130.10">
    <property type="entry name" value="Flavocytochrome C3, Chain A"/>
    <property type="match status" value="1"/>
</dbReference>
<keyword evidence="6" id="KW-0249">Electron transport</keyword>
<name>A0ABT7ISE5_9BURK</name>
<dbReference type="Pfam" id="PF14537">
    <property type="entry name" value="Cytochrom_c3_2"/>
    <property type="match status" value="1"/>
</dbReference>
<evidence type="ECO:0000256" key="3">
    <source>
        <dbReference type="ARBA" id="ARBA00022448"/>
    </source>
</evidence>
<accession>A0ABT7ISE5</accession>
<evidence type="ECO:0000256" key="5">
    <source>
        <dbReference type="ARBA" id="ARBA00022723"/>
    </source>
</evidence>
<keyword evidence="8" id="KW-0732">Signal</keyword>
<keyword evidence="11" id="KW-1185">Reference proteome</keyword>
<dbReference type="Proteomes" id="UP001165481">
    <property type="component" value="Unassembled WGS sequence"/>
</dbReference>
<organism evidence="10 11">
    <name type="scientific">Mesosutterella faecium</name>
    <dbReference type="NCBI Taxonomy" id="2925194"/>
    <lineage>
        <taxon>Bacteria</taxon>
        <taxon>Pseudomonadati</taxon>
        <taxon>Pseudomonadota</taxon>
        <taxon>Betaproteobacteria</taxon>
        <taxon>Burkholderiales</taxon>
        <taxon>Sutterellaceae</taxon>
        <taxon>Mesosutterella</taxon>
    </lineage>
</organism>
<keyword evidence="4" id="KW-0349">Heme</keyword>
<comment type="subcellular location">
    <subcellularLocation>
        <location evidence="2">Cell envelope</location>
    </subcellularLocation>
</comment>
<gene>
    <name evidence="10" type="ORF">MUN46_009645</name>
</gene>
<dbReference type="EMBL" id="JAKZJU020000001">
    <property type="protein sequence ID" value="MDL2060197.1"/>
    <property type="molecule type" value="Genomic_DNA"/>
</dbReference>
<evidence type="ECO:0000256" key="7">
    <source>
        <dbReference type="ARBA" id="ARBA00023004"/>
    </source>
</evidence>
<evidence type="ECO:0000256" key="6">
    <source>
        <dbReference type="ARBA" id="ARBA00022982"/>
    </source>
</evidence>
<dbReference type="SUPFAM" id="SSF48695">
    <property type="entry name" value="Multiheme cytochromes"/>
    <property type="match status" value="1"/>
</dbReference>
<feature type="chain" id="PRO_5045761857" evidence="8">
    <location>
        <begin position="25"/>
        <end position="117"/>
    </location>
</feature>
<evidence type="ECO:0000256" key="1">
    <source>
        <dbReference type="ARBA" id="ARBA00001926"/>
    </source>
</evidence>
<dbReference type="InterPro" id="IPR036280">
    <property type="entry name" value="Multihaem_cyt_sf"/>
</dbReference>
<evidence type="ECO:0000259" key="9">
    <source>
        <dbReference type="Pfam" id="PF14537"/>
    </source>
</evidence>
<protein>
    <submittedName>
        <fullName evidence="10">Cytochrome c3 family protein</fullName>
    </submittedName>
</protein>
<keyword evidence="7" id="KW-0408">Iron</keyword>
<evidence type="ECO:0000256" key="8">
    <source>
        <dbReference type="SAM" id="SignalP"/>
    </source>
</evidence>
<evidence type="ECO:0000313" key="10">
    <source>
        <dbReference type="EMBL" id="MDL2060197.1"/>
    </source>
</evidence>
<keyword evidence="3" id="KW-0813">Transport</keyword>